<feature type="domain" description="VOC" evidence="1">
    <location>
        <begin position="170"/>
        <end position="286"/>
    </location>
</feature>
<keyword evidence="3" id="KW-1185">Reference proteome</keyword>
<dbReference type="AlphaFoldDB" id="A0A4R1QI97"/>
<proteinExistence type="predicted"/>
<evidence type="ECO:0000313" key="3">
    <source>
        <dbReference type="Proteomes" id="UP000295658"/>
    </source>
</evidence>
<dbReference type="CDD" id="cd16359">
    <property type="entry name" value="VOC_BsCatE_like_C"/>
    <property type="match status" value="1"/>
</dbReference>
<dbReference type="RefSeq" id="WP_132947194.1">
    <property type="nucleotide sequence ID" value="NZ_SLUL01000001.1"/>
</dbReference>
<dbReference type="EMBL" id="SLUL01000001">
    <property type="protein sequence ID" value="TCL53308.1"/>
    <property type="molecule type" value="Genomic_DNA"/>
</dbReference>
<dbReference type="SUPFAM" id="SSF54593">
    <property type="entry name" value="Glyoxalase/Bleomycin resistance protein/Dihydroxybiphenyl dioxygenase"/>
    <property type="match status" value="2"/>
</dbReference>
<dbReference type="Gene3D" id="3.10.180.10">
    <property type="entry name" value="2,3-Dihydroxybiphenyl 1,2-Dioxygenase, domain 1"/>
    <property type="match status" value="2"/>
</dbReference>
<dbReference type="Pfam" id="PF00903">
    <property type="entry name" value="Glyoxalase"/>
    <property type="match status" value="2"/>
</dbReference>
<accession>A0A4R1QI97</accession>
<comment type="caution">
    <text evidence="2">The sequence shown here is derived from an EMBL/GenBank/DDBJ whole genome shotgun (WGS) entry which is preliminary data.</text>
</comment>
<organism evidence="2 3">
    <name type="scientific">Thermolongibacillus altinsuensis</name>
    <dbReference type="NCBI Taxonomy" id="575256"/>
    <lineage>
        <taxon>Bacteria</taxon>
        <taxon>Bacillati</taxon>
        <taxon>Bacillota</taxon>
        <taxon>Bacilli</taxon>
        <taxon>Bacillales</taxon>
        <taxon>Anoxybacillaceae</taxon>
        <taxon>Thermolongibacillus</taxon>
    </lineage>
</organism>
<reference evidence="2 3" key="1">
    <citation type="submission" date="2019-03" db="EMBL/GenBank/DDBJ databases">
        <title>Genomic Encyclopedia of Type Strains, Phase IV (KMG-IV): sequencing the most valuable type-strain genomes for metagenomic binning, comparative biology and taxonomic classification.</title>
        <authorList>
            <person name="Goeker M."/>
        </authorList>
    </citation>
    <scope>NUCLEOTIDE SEQUENCE [LARGE SCALE GENOMIC DNA]</scope>
    <source>
        <strain evidence="2 3">DSM 24979</strain>
    </source>
</reference>
<dbReference type="OrthoDB" id="9792626at2"/>
<gene>
    <name evidence="2" type="ORF">EDD69_101317</name>
</gene>
<evidence type="ECO:0000313" key="2">
    <source>
        <dbReference type="EMBL" id="TCL53308.1"/>
    </source>
</evidence>
<name>A0A4R1QI97_9BACL</name>
<dbReference type="PANTHER" id="PTHR43279:SF1">
    <property type="entry name" value="CATECHOL-2,3-DIOXYGENASE"/>
    <property type="match status" value="1"/>
</dbReference>
<dbReference type="InterPro" id="IPR037523">
    <property type="entry name" value="VOC_core"/>
</dbReference>
<dbReference type="InterPro" id="IPR029068">
    <property type="entry name" value="Glyas_Bleomycin-R_OHBP_Dase"/>
</dbReference>
<evidence type="ECO:0000259" key="1">
    <source>
        <dbReference type="PROSITE" id="PS51819"/>
    </source>
</evidence>
<dbReference type="InterPro" id="IPR004360">
    <property type="entry name" value="Glyas_Fos-R_dOase_dom"/>
</dbReference>
<sequence>MNEIIHPETEIGHVHLIVSNLDRSLRFYQNLIGFQILNKEENKATLTTDGVTPLLVLEERKDAILKPARTTGLYHFAILVPNRASLARSLLHLLQSGYPLQGASDHQFSEAIYLTDPDGNGIEIYADRPVEQWERTESGEYKGITEPLNVEDLLAEAGNERWLGLPKETKIGHIHLHVGNIEEADVFYRNGLGFEATIRMGNHALFLSAGGYHHHIGVNTWAGVGAPQPPENATGLRLFSILLPNEEELKKVVERLKKIGASVELEQEKAVVRDPSGNQIQLQVKQ</sequence>
<dbReference type="PROSITE" id="PS51819">
    <property type="entry name" value="VOC"/>
    <property type="match status" value="2"/>
</dbReference>
<protein>
    <submittedName>
        <fullName evidence="2">Catechol 2,3-dioxygenase</fullName>
    </submittedName>
</protein>
<dbReference type="CDD" id="cd07255">
    <property type="entry name" value="VOC_BsCatE_like_N"/>
    <property type="match status" value="1"/>
</dbReference>
<dbReference type="PANTHER" id="PTHR43279">
    <property type="entry name" value="CATECHOL-2,3-DIOXYGENASE"/>
    <property type="match status" value="1"/>
</dbReference>
<dbReference type="Proteomes" id="UP000295658">
    <property type="component" value="Unassembled WGS sequence"/>
</dbReference>
<feature type="domain" description="VOC" evidence="1">
    <location>
        <begin position="10"/>
        <end position="127"/>
    </location>
</feature>
<keyword evidence="2" id="KW-0560">Oxidoreductase</keyword>
<dbReference type="GO" id="GO:0051213">
    <property type="term" value="F:dioxygenase activity"/>
    <property type="evidence" value="ECO:0007669"/>
    <property type="project" value="UniProtKB-KW"/>
</dbReference>
<keyword evidence="2" id="KW-0223">Dioxygenase</keyword>